<accession>A0A521EZI0</accession>
<protein>
    <submittedName>
        <fullName evidence="1">Uncharacterized protein</fullName>
    </submittedName>
</protein>
<keyword evidence="2" id="KW-1185">Reference proteome</keyword>
<dbReference type="EMBL" id="FXTN01000009">
    <property type="protein sequence ID" value="SMO88861.1"/>
    <property type="molecule type" value="Genomic_DNA"/>
</dbReference>
<name>A0A521EZI0_9SPHI</name>
<organism evidence="1 2">
    <name type="scientific">Pedobacter westerhofensis</name>
    <dbReference type="NCBI Taxonomy" id="425512"/>
    <lineage>
        <taxon>Bacteria</taxon>
        <taxon>Pseudomonadati</taxon>
        <taxon>Bacteroidota</taxon>
        <taxon>Sphingobacteriia</taxon>
        <taxon>Sphingobacteriales</taxon>
        <taxon>Sphingobacteriaceae</taxon>
        <taxon>Pedobacter</taxon>
    </lineage>
</organism>
<dbReference type="AlphaFoldDB" id="A0A521EZI0"/>
<evidence type="ECO:0000313" key="2">
    <source>
        <dbReference type="Proteomes" id="UP000320300"/>
    </source>
</evidence>
<sequence length="51" mass="6034">MCSKLCLLHAYFPLYFRDQTGRKPTLPFSLDTLSHNCTVPYNCQRHLFRCP</sequence>
<evidence type="ECO:0000313" key="1">
    <source>
        <dbReference type="EMBL" id="SMO88861.1"/>
    </source>
</evidence>
<dbReference type="Proteomes" id="UP000320300">
    <property type="component" value="Unassembled WGS sequence"/>
</dbReference>
<proteinExistence type="predicted"/>
<reference evidence="1 2" key="1">
    <citation type="submission" date="2017-05" db="EMBL/GenBank/DDBJ databases">
        <authorList>
            <person name="Varghese N."/>
            <person name="Submissions S."/>
        </authorList>
    </citation>
    <scope>NUCLEOTIDE SEQUENCE [LARGE SCALE GENOMIC DNA]</scope>
    <source>
        <strain evidence="1 2">DSM 19036</strain>
    </source>
</reference>
<gene>
    <name evidence="1" type="ORF">SAMN06265348_109303</name>
</gene>